<keyword evidence="5" id="KW-0648">Protein biosynthesis</keyword>
<evidence type="ECO:0000256" key="1">
    <source>
        <dbReference type="ARBA" id="ARBA00007733"/>
    </source>
</evidence>
<dbReference type="SUPFAM" id="SSF50447">
    <property type="entry name" value="Translation proteins"/>
    <property type="match status" value="1"/>
</dbReference>
<dbReference type="InterPro" id="IPR000795">
    <property type="entry name" value="T_Tr_GTP-bd_dom"/>
</dbReference>
<dbReference type="Gene3D" id="2.40.30.10">
    <property type="entry name" value="Translation factors"/>
    <property type="match status" value="1"/>
</dbReference>
<dbReference type="FunFam" id="3.40.50.300:FF:000019">
    <property type="entry name" value="Translation initiation factor IF-2"/>
    <property type="match status" value="1"/>
</dbReference>
<feature type="domain" description="Tr-type G" evidence="7">
    <location>
        <begin position="13"/>
        <end position="182"/>
    </location>
</feature>
<dbReference type="PANTHER" id="PTHR43381">
    <property type="entry name" value="TRANSLATION INITIATION FACTOR IF-2-RELATED"/>
    <property type="match status" value="1"/>
</dbReference>
<dbReference type="Pfam" id="PF11987">
    <property type="entry name" value="IF-2"/>
    <property type="match status" value="1"/>
</dbReference>
<evidence type="ECO:0000256" key="3">
    <source>
        <dbReference type="ARBA" id="ARBA00022540"/>
    </source>
</evidence>
<evidence type="ECO:0000256" key="6">
    <source>
        <dbReference type="ARBA" id="ARBA00023134"/>
    </source>
</evidence>
<evidence type="ECO:0000313" key="9">
    <source>
        <dbReference type="Proteomes" id="UP000034140"/>
    </source>
</evidence>
<dbReference type="PANTHER" id="PTHR43381:SF4">
    <property type="entry name" value="EUKARYOTIC TRANSLATION INITIATION FACTOR 5B"/>
    <property type="match status" value="1"/>
</dbReference>
<comment type="caution">
    <text evidence="8">The sequence shown here is derived from an EMBL/GenBank/DDBJ whole genome shotgun (WGS) entry which is preliminary data.</text>
</comment>
<evidence type="ECO:0000256" key="2">
    <source>
        <dbReference type="ARBA" id="ARBA00020675"/>
    </source>
</evidence>
<keyword evidence="3 8" id="KW-0396">Initiation factor</keyword>
<evidence type="ECO:0000313" key="8">
    <source>
        <dbReference type="EMBL" id="KKP93074.1"/>
    </source>
</evidence>
<dbReference type="InterPro" id="IPR023115">
    <property type="entry name" value="TIF_IF2_dom3"/>
</dbReference>
<dbReference type="Pfam" id="PF00009">
    <property type="entry name" value="GTP_EFTU"/>
    <property type="match status" value="1"/>
</dbReference>
<dbReference type="GO" id="GO:0005737">
    <property type="term" value="C:cytoplasm"/>
    <property type="evidence" value="ECO:0007669"/>
    <property type="project" value="TreeGrafter"/>
</dbReference>
<evidence type="ECO:0000259" key="7">
    <source>
        <dbReference type="PROSITE" id="PS51722"/>
    </source>
</evidence>
<sequence>MSKKSQNTTQEGERVPIVTILGHVDHGKTTILDNIRKSDVQGCEVGGITQKVSVFTVCVKDGKKITFIDTPGHEAFDLMRSRGGSIADIVLLIIAADDGVQPQTKESIEIINRSTAKPIVVINKCDLPDMDIPKIKRELVSNGMQVEGLGGSIPVIEVSGKTGKGIPELLDLILLVAEVEGLQEREELPKGVIGKAFVLESIKDQSKGNVSSLALISGHICEGDLFGYRIGKEYFIEKVKGVIAEDNADLCLLSGGCGGKILGVSNSLELGTEVFVLEKNDEKFLKSLYKEVSTEAITEEEALEDFFGDQEVTNDKFFNVIVKSSSEGSLEALKNSLSKIEEDGYTAKIIKSGVGNITLRDVEMGSLSRAIVLGFEVGMENGVNEYAKNNKVLVRTYDIIYKLLEEVNDVVSLMSLPKDVEEEIGKAVVKTVFVLSNGTKVFGSRVESGIMKRDCRCDVVRKDEILGSGKIKSLRINKDTVTEAKTGFDCGIQLDADIDIQEGDEIYCFKVVK</sequence>
<dbReference type="GO" id="GO:0003743">
    <property type="term" value="F:translation initiation factor activity"/>
    <property type="evidence" value="ECO:0007669"/>
    <property type="project" value="UniProtKB-KW"/>
</dbReference>
<evidence type="ECO:0000256" key="4">
    <source>
        <dbReference type="ARBA" id="ARBA00022741"/>
    </source>
</evidence>
<dbReference type="NCBIfam" id="TIGR00231">
    <property type="entry name" value="small_GTP"/>
    <property type="match status" value="1"/>
</dbReference>
<dbReference type="InterPro" id="IPR009000">
    <property type="entry name" value="Transl_B-barrel_sf"/>
</dbReference>
<comment type="similarity">
    <text evidence="1">Belongs to the TRAFAC class translation factor GTPase superfamily. Classic translation factor GTPase family. IF-2 subfamily.</text>
</comment>
<gene>
    <name evidence="8" type="ORF">UR96_C0001G0015</name>
</gene>
<accession>A0A0G0DFS3</accession>
<dbReference type="SUPFAM" id="SSF52156">
    <property type="entry name" value="Initiation factor IF2/eIF5b, domain 3"/>
    <property type="match status" value="1"/>
</dbReference>
<dbReference type="InterPro" id="IPR005225">
    <property type="entry name" value="Small_GTP-bd"/>
</dbReference>
<dbReference type="InterPro" id="IPR036925">
    <property type="entry name" value="TIF_IF2_dom3_sf"/>
</dbReference>
<dbReference type="PATRIC" id="fig|1619090.3.peg.15"/>
<keyword evidence="6" id="KW-0342">GTP-binding</keyword>
<dbReference type="CDD" id="cd01887">
    <property type="entry name" value="IF2_eIF5B"/>
    <property type="match status" value="1"/>
</dbReference>
<dbReference type="InterPro" id="IPR027417">
    <property type="entry name" value="P-loop_NTPase"/>
</dbReference>
<dbReference type="InterPro" id="IPR015760">
    <property type="entry name" value="TIF_IF2"/>
</dbReference>
<dbReference type="AlphaFoldDB" id="A0A0G0DFS3"/>
<name>A0A0G0DFS3_9BACT</name>
<dbReference type="FunFam" id="2.40.30.10:FF:000008">
    <property type="entry name" value="Translation initiation factor IF-2"/>
    <property type="match status" value="1"/>
</dbReference>
<dbReference type="GO" id="GO:0005525">
    <property type="term" value="F:GTP binding"/>
    <property type="evidence" value="ECO:0007669"/>
    <property type="project" value="UniProtKB-KW"/>
</dbReference>
<keyword evidence="4" id="KW-0547">Nucleotide-binding</keyword>
<dbReference type="CDD" id="cd03692">
    <property type="entry name" value="mtIF2_IVc"/>
    <property type="match status" value="1"/>
</dbReference>
<dbReference type="GO" id="GO:0003924">
    <property type="term" value="F:GTPase activity"/>
    <property type="evidence" value="ECO:0007669"/>
    <property type="project" value="InterPro"/>
</dbReference>
<dbReference type="PROSITE" id="PS51722">
    <property type="entry name" value="G_TR_2"/>
    <property type="match status" value="1"/>
</dbReference>
<organism evidence="8 9">
    <name type="scientific">candidate division WS6 bacterium GW2011_GWC1_36_11</name>
    <dbReference type="NCBI Taxonomy" id="1619090"/>
    <lineage>
        <taxon>Bacteria</taxon>
        <taxon>Candidatus Dojkabacteria</taxon>
    </lineage>
</organism>
<protein>
    <recommendedName>
        <fullName evidence="2">Translation initiation factor IF-2</fullName>
    </recommendedName>
</protein>
<dbReference type="SUPFAM" id="SSF52540">
    <property type="entry name" value="P-loop containing nucleoside triphosphate hydrolases"/>
    <property type="match status" value="1"/>
</dbReference>
<reference evidence="8 9" key="1">
    <citation type="journal article" date="2015" name="Nature">
        <title>rRNA introns, odd ribosomes, and small enigmatic genomes across a large radiation of phyla.</title>
        <authorList>
            <person name="Brown C.T."/>
            <person name="Hug L.A."/>
            <person name="Thomas B.C."/>
            <person name="Sharon I."/>
            <person name="Castelle C.J."/>
            <person name="Singh A."/>
            <person name="Wilkins M.J."/>
            <person name="Williams K.H."/>
            <person name="Banfield J.F."/>
        </authorList>
    </citation>
    <scope>NUCLEOTIDE SEQUENCE [LARGE SCALE GENOMIC DNA]</scope>
</reference>
<dbReference type="Gene3D" id="3.40.50.10050">
    <property type="entry name" value="Translation initiation factor IF- 2, domain 3"/>
    <property type="match status" value="1"/>
</dbReference>
<dbReference type="EMBL" id="LBRE01000001">
    <property type="protein sequence ID" value="KKP93074.1"/>
    <property type="molecule type" value="Genomic_DNA"/>
</dbReference>
<dbReference type="Gene3D" id="3.40.50.300">
    <property type="entry name" value="P-loop containing nucleotide triphosphate hydrolases"/>
    <property type="match status" value="1"/>
</dbReference>
<evidence type="ECO:0000256" key="5">
    <source>
        <dbReference type="ARBA" id="ARBA00022917"/>
    </source>
</evidence>
<dbReference type="FunFam" id="3.40.50.10050:FF:000001">
    <property type="entry name" value="Translation initiation factor IF-2"/>
    <property type="match status" value="1"/>
</dbReference>
<proteinExistence type="inferred from homology"/>
<dbReference type="Proteomes" id="UP000034140">
    <property type="component" value="Unassembled WGS sequence"/>
</dbReference>